<feature type="domain" description="Nudix hydrolase" evidence="3">
    <location>
        <begin position="22"/>
        <end position="114"/>
    </location>
</feature>
<dbReference type="InterPro" id="IPR015797">
    <property type="entry name" value="NUDIX_hydrolase-like_dom_sf"/>
</dbReference>
<organism evidence="4 5">
    <name type="scientific">Nelumbo nucifera</name>
    <name type="common">Sacred lotus</name>
    <dbReference type="NCBI Taxonomy" id="4432"/>
    <lineage>
        <taxon>Eukaryota</taxon>
        <taxon>Viridiplantae</taxon>
        <taxon>Streptophyta</taxon>
        <taxon>Embryophyta</taxon>
        <taxon>Tracheophyta</taxon>
        <taxon>Spermatophyta</taxon>
        <taxon>Magnoliopsida</taxon>
        <taxon>Proteales</taxon>
        <taxon>Nelumbonaceae</taxon>
        <taxon>Nelumbo</taxon>
    </lineage>
</organism>
<comment type="caution">
    <text evidence="4">The sequence shown here is derived from an EMBL/GenBank/DDBJ whole genome shotgun (WGS) entry which is preliminary data.</text>
</comment>
<evidence type="ECO:0000313" key="5">
    <source>
        <dbReference type="Proteomes" id="UP000607653"/>
    </source>
</evidence>
<dbReference type="PANTHER" id="PTHR12629:SF42">
    <property type="entry name" value="OS02G0734300 PROTEIN"/>
    <property type="match status" value="1"/>
</dbReference>
<evidence type="ECO:0000256" key="2">
    <source>
        <dbReference type="ARBA" id="ARBA00022801"/>
    </source>
</evidence>
<sequence>MAVVDVLVSRTGRDLQRYDEVGRRQVVGCNNPSNDADINDLEVLMISSQKKRHIMLFPKGGWEQDESIVQAAERETYEEAGVTGTIKVSIHWTWLLFDHVLGIGKSLAFLDKQN</sequence>
<dbReference type="GO" id="GO:0046872">
    <property type="term" value="F:metal ion binding"/>
    <property type="evidence" value="ECO:0007669"/>
    <property type="project" value="UniProtKB-KW"/>
</dbReference>
<keyword evidence="1" id="KW-0479">Metal-binding</keyword>
<dbReference type="AlphaFoldDB" id="A0A822YJB7"/>
<keyword evidence="5" id="KW-1185">Reference proteome</keyword>
<dbReference type="SUPFAM" id="SSF55811">
    <property type="entry name" value="Nudix"/>
    <property type="match status" value="1"/>
</dbReference>
<dbReference type="PROSITE" id="PS51462">
    <property type="entry name" value="NUDIX"/>
    <property type="match status" value="1"/>
</dbReference>
<reference evidence="4 5" key="1">
    <citation type="journal article" date="2020" name="Mol. Biol. Evol.">
        <title>Distinct Expression and Methylation Patterns for Genes with Different Fates following a Single Whole-Genome Duplication in Flowering Plants.</title>
        <authorList>
            <person name="Shi T."/>
            <person name="Rahmani R.S."/>
            <person name="Gugger P.F."/>
            <person name="Wang M."/>
            <person name="Li H."/>
            <person name="Zhang Y."/>
            <person name="Li Z."/>
            <person name="Wang Q."/>
            <person name="Van de Peer Y."/>
            <person name="Marchal K."/>
            <person name="Chen J."/>
        </authorList>
    </citation>
    <scope>NUCLEOTIDE SEQUENCE [LARGE SCALE GENOMIC DNA]</scope>
    <source>
        <tissue evidence="4">Leaf</tissue>
    </source>
</reference>
<dbReference type="Proteomes" id="UP000607653">
    <property type="component" value="Unassembled WGS sequence"/>
</dbReference>
<dbReference type="PROSITE" id="PS00893">
    <property type="entry name" value="NUDIX_BOX"/>
    <property type="match status" value="1"/>
</dbReference>
<name>A0A822YJB7_NELNU</name>
<dbReference type="Gene3D" id="3.90.79.10">
    <property type="entry name" value="Nucleoside Triphosphate Pyrophosphohydrolase"/>
    <property type="match status" value="1"/>
</dbReference>
<evidence type="ECO:0000259" key="3">
    <source>
        <dbReference type="PROSITE" id="PS51462"/>
    </source>
</evidence>
<dbReference type="InterPro" id="IPR000086">
    <property type="entry name" value="NUDIX_hydrolase_dom"/>
</dbReference>
<accession>A0A822YJB7</accession>
<evidence type="ECO:0000313" key="4">
    <source>
        <dbReference type="EMBL" id="DAD32203.1"/>
    </source>
</evidence>
<protein>
    <recommendedName>
        <fullName evidence="3">Nudix hydrolase domain-containing protein</fullName>
    </recommendedName>
</protein>
<dbReference type="EMBL" id="DUZY01000003">
    <property type="protein sequence ID" value="DAD32203.1"/>
    <property type="molecule type" value="Genomic_DNA"/>
</dbReference>
<keyword evidence="2" id="KW-0378">Hydrolase</keyword>
<evidence type="ECO:0000256" key="1">
    <source>
        <dbReference type="ARBA" id="ARBA00022723"/>
    </source>
</evidence>
<gene>
    <name evidence="4" type="ORF">HUJ06_011054</name>
</gene>
<dbReference type="Pfam" id="PF00293">
    <property type="entry name" value="NUDIX"/>
    <property type="match status" value="1"/>
</dbReference>
<dbReference type="PANTHER" id="PTHR12629">
    <property type="entry name" value="DIPHOSPHOINOSITOL POLYPHOSPHATE PHOSPHOHYDROLASE"/>
    <property type="match status" value="1"/>
</dbReference>
<dbReference type="InterPro" id="IPR020084">
    <property type="entry name" value="NUDIX_hydrolase_CS"/>
</dbReference>
<dbReference type="GO" id="GO:0016787">
    <property type="term" value="F:hydrolase activity"/>
    <property type="evidence" value="ECO:0007669"/>
    <property type="project" value="UniProtKB-KW"/>
</dbReference>
<proteinExistence type="predicted"/>